<evidence type="ECO:0000313" key="2">
    <source>
        <dbReference type="EMBL" id="MCP9198967.1"/>
    </source>
</evidence>
<comment type="caution">
    <text evidence="2">The sequence shown here is derived from an EMBL/GenBank/DDBJ whole genome shotgun (WGS) entry which is preliminary data.</text>
</comment>
<dbReference type="RefSeq" id="WP_241550961.1">
    <property type="nucleotide sequence ID" value="NZ_JANCNS010000001.1"/>
</dbReference>
<protein>
    <recommendedName>
        <fullName evidence="4">Chromosome partitioning protein ParA</fullName>
    </recommendedName>
</protein>
<name>A0A9X2I850_9FLAO</name>
<reference evidence="2" key="1">
    <citation type="submission" date="2022-07" db="EMBL/GenBank/DDBJ databases">
        <title>Gramela sediminis sp. nov., isolated from deep-sea sediment of the Indian Ocean.</title>
        <authorList>
            <person name="Shi H."/>
        </authorList>
    </citation>
    <scope>NUCLEOTIDE SEQUENCE</scope>
    <source>
        <strain evidence="2">GC03-9</strain>
    </source>
</reference>
<proteinExistence type="predicted"/>
<feature type="coiled-coil region" evidence="1">
    <location>
        <begin position="33"/>
        <end position="119"/>
    </location>
</feature>
<dbReference type="AlphaFoldDB" id="A0A9X2I850"/>
<sequence length="294" mass="33215">MMTEKKNNTALKVLTGILAVALVALSIYTIKFYNEEKENKEILQKEKAVIEDELNDLIIKYDEAIEENEVMDQDLVNARDRIARLLDSVKDNEANLVLISRYRREIGDLKQEKDRLFRVVDSLSAQNERLVTSLDSTSVALEERTRVSDSLRNTNQNLATKVDKAARLKVTSLSGEGVIVRNSGKIVENDNNRRVDQIRTCFTLTANDLAEAGEKNMYVQVYNPDNELVGDQIVVQHEGGTMVYSSSSKVYYENEELDVCILSNAEEAKLLEGNYKVYVYNDALLLGTASFSLK</sequence>
<organism evidence="2 3">
    <name type="scientific">Christiangramia oceanisediminis</name>
    <dbReference type="NCBI Taxonomy" id="2920386"/>
    <lineage>
        <taxon>Bacteria</taxon>
        <taxon>Pseudomonadati</taxon>
        <taxon>Bacteroidota</taxon>
        <taxon>Flavobacteriia</taxon>
        <taxon>Flavobacteriales</taxon>
        <taxon>Flavobacteriaceae</taxon>
        <taxon>Christiangramia</taxon>
    </lineage>
</organism>
<keyword evidence="1" id="KW-0175">Coiled coil</keyword>
<evidence type="ECO:0008006" key="4">
    <source>
        <dbReference type="Google" id="ProtNLM"/>
    </source>
</evidence>
<evidence type="ECO:0000256" key="1">
    <source>
        <dbReference type="SAM" id="Coils"/>
    </source>
</evidence>
<accession>A0A9X2I850</accession>
<dbReference type="Proteomes" id="UP001155280">
    <property type="component" value="Unassembled WGS sequence"/>
</dbReference>
<keyword evidence="3" id="KW-1185">Reference proteome</keyword>
<gene>
    <name evidence="2" type="ORF">MKO06_03545</name>
</gene>
<evidence type="ECO:0000313" key="3">
    <source>
        <dbReference type="Proteomes" id="UP001155280"/>
    </source>
</evidence>
<dbReference type="EMBL" id="JANCNS010000001">
    <property type="protein sequence ID" value="MCP9198967.1"/>
    <property type="molecule type" value="Genomic_DNA"/>
</dbReference>